<evidence type="ECO:0000256" key="4">
    <source>
        <dbReference type="ARBA" id="ARBA00022989"/>
    </source>
</evidence>
<evidence type="ECO:0000313" key="7">
    <source>
        <dbReference type="EMBL" id="HGB14530.1"/>
    </source>
</evidence>
<keyword evidence="5 6" id="KW-0472">Membrane</keyword>
<dbReference type="EMBL" id="DTHB01000040">
    <property type="protein sequence ID" value="HGB14530.1"/>
    <property type="molecule type" value="Genomic_DNA"/>
</dbReference>
<dbReference type="InterPro" id="IPR005495">
    <property type="entry name" value="LptG/LptF_permease"/>
</dbReference>
<dbReference type="Pfam" id="PF03739">
    <property type="entry name" value="LptF_LptG"/>
    <property type="match status" value="1"/>
</dbReference>
<evidence type="ECO:0000256" key="5">
    <source>
        <dbReference type="ARBA" id="ARBA00023136"/>
    </source>
</evidence>
<evidence type="ECO:0000256" key="1">
    <source>
        <dbReference type="ARBA" id="ARBA00004651"/>
    </source>
</evidence>
<dbReference type="PANTHER" id="PTHR33529:SF8">
    <property type="entry name" value="PERMEASE, YJGP_YJGQ FAMILY"/>
    <property type="match status" value="1"/>
</dbReference>
<comment type="caution">
    <text evidence="7">The sequence shown here is derived from an EMBL/GenBank/DDBJ whole genome shotgun (WGS) entry which is preliminary data.</text>
</comment>
<feature type="transmembrane region" description="Helical" evidence="6">
    <location>
        <begin position="340"/>
        <end position="361"/>
    </location>
</feature>
<dbReference type="GO" id="GO:0043190">
    <property type="term" value="C:ATP-binding cassette (ABC) transporter complex"/>
    <property type="evidence" value="ECO:0007669"/>
    <property type="project" value="TreeGrafter"/>
</dbReference>
<evidence type="ECO:0000256" key="2">
    <source>
        <dbReference type="ARBA" id="ARBA00022475"/>
    </source>
</evidence>
<dbReference type="PANTHER" id="PTHR33529">
    <property type="entry name" value="SLR0882 PROTEIN-RELATED"/>
    <property type="match status" value="1"/>
</dbReference>
<dbReference type="GO" id="GO:0015920">
    <property type="term" value="P:lipopolysaccharide transport"/>
    <property type="evidence" value="ECO:0007669"/>
    <property type="project" value="TreeGrafter"/>
</dbReference>
<sequence length="366" mass="41428">METFPVFRPRILEAYISREFLKILTISLAAFLSIFLIVDFFERIDRLFSAGLGLSGFVIYLLLRAPFALSQVLSPAVLLAAMLTFGILSRTYETMAIRTSGLDILQLTRPVLLLAGLTAVAGLALNLYAVPWSQARLNTFWDTKVQKKPPRSLMALEHFWYKGDRAIYNIVLFKKDTQTLEGVRIYLFDPHFHLSQVVTAKQAQWQNGRWRLFQGTIQTFQEGKPKDWENFAEREFDLTEKPQDFSFLEKKISEMDVAELSRYVNRLERDGYKSTAYQVEIQSRFSLAVTPLILALLGTGLALNREKVYLPALAAVGLGMMFLYWLIFGLSVSMGQAGRWPIVLAVWGPHGLAGALSGVLLSRASR</sequence>
<keyword evidence="4 6" id="KW-1133">Transmembrane helix</keyword>
<protein>
    <submittedName>
        <fullName evidence="7">YjgP/YjgQ family permease</fullName>
    </submittedName>
</protein>
<feature type="transmembrane region" description="Helical" evidence="6">
    <location>
        <begin position="110"/>
        <end position="130"/>
    </location>
</feature>
<comment type="subcellular location">
    <subcellularLocation>
        <location evidence="1">Cell membrane</location>
        <topology evidence="1">Multi-pass membrane protein</topology>
    </subcellularLocation>
</comment>
<reference evidence="7" key="1">
    <citation type="journal article" date="2020" name="mSystems">
        <title>Genome- and Community-Level Interaction Insights into Carbon Utilization and Element Cycling Functions of Hydrothermarchaeota in Hydrothermal Sediment.</title>
        <authorList>
            <person name="Zhou Z."/>
            <person name="Liu Y."/>
            <person name="Xu W."/>
            <person name="Pan J."/>
            <person name="Luo Z.H."/>
            <person name="Li M."/>
        </authorList>
    </citation>
    <scope>NUCLEOTIDE SEQUENCE [LARGE SCALE GENOMIC DNA]</scope>
    <source>
        <strain evidence="7">SpSt-776</strain>
    </source>
</reference>
<feature type="transmembrane region" description="Helical" evidence="6">
    <location>
        <begin position="285"/>
        <end position="303"/>
    </location>
</feature>
<dbReference type="AlphaFoldDB" id="A0A7C3WHI7"/>
<proteinExistence type="predicted"/>
<feature type="transmembrane region" description="Helical" evidence="6">
    <location>
        <begin position="20"/>
        <end position="40"/>
    </location>
</feature>
<evidence type="ECO:0000256" key="6">
    <source>
        <dbReference type="SAM" id="Phobius"/>
    </source>
</evidence>
<accession>A0A7C3WHI7</accession>
<gene>
    <name evidence="7" type="ORF">ENV62_04740</name>
</gene>
<feature type="transmembrane region" description="Helical" evidence="6">
    <location>
        <begin position="69"/>
        <end position="89"/>
    </location>
</feature>
<evidence type="ECO:0000256" key="3">
    <source>
        <dbReference type="ARBA" id="ARBA00022692"/>
    </source>
</evidence>
<keyword evidence="3 6" id="KW-0812">Transmembrane</keyword>
<keyword evidence="2" id="KW-1003">Cell membrane</keyword>
<feature type="transmembrane region" description="Helical" evidence="6">
    <location>
        <begin position="308"/>
        <end position="328"/>
    </location>
</feature>
<organism evidence="7">
    <name type="scientific">Desulfobacca acetoxidans</name>
    <dbReference type="NCBI Taxonomy" id="60893"/>
    <lineage>
        <taxon>Bacteria</taxon>
        <taxon>Pseudomonadati</taxon>
        <taxon>Thermodesulfobacteriota</taxon>
        <taxon>Desulfobaccia</taxon>
        <taxon>Desulfobaccales</taxon>
        <taxon>Desulfobaccaceae</taxon>
        <taxon>Desulfobacca</taxon>
    </lineage>
</organism>
<name>A0A7C3WHI7_9BACT</name>